<evidence type="ECO:0000313" key="3">
    <source>
        <dbReference type="EMBL" id="MCS5726997.1"/>
    </source>
</evidence>
<dbReference type="Pfam" id="PF02720">
    <property type="entry name" value="DUF222"/>
    <property type="match status" value="1"/>
</dbReference>
<feature type="region of interest" description="Disordered" evidence="1">
    <location>
        <begin position="408"/>
        <end position="446"/>
    </location>
</feature>
<dbReference type="SMART" id="SM00507">
    <property type="entry name" value="HNHc"/>
    <property type="match status" value="1"/>
</dbReference>
<dbReference type="RefSeq" id="WP_259529961.1">
    <property type="nucleotide sequence ID" value="NZ_JANLCK010000008.1"/>
</dbReference>
<dbReference type="GO" id="GO:0004519">
    <property type="term" value="F:endonuclease activity"/>
    <property type="evidence" value="ECO:0007669"/>
    <property type="project" value="UniProtKB-KW"/>
</dbReference>
<feature type="domain" description="HNH nuclease" evidence="2">
    <location>
        <begin position="330"/>
        <end position="382"/>
    </location>
</feature>
<keyword evidence="3" id="KW-0378">Hydrolase</keyword>
<dbReference type="AlphaFoldDB" id="A0AA42BUK0"/>
<dbReference type="Gene3D" id="1.10.30.50">
    <property type="match status" value="1"/>
</dbReference>
<gene>
    <name evidence="3" type="ORF">N1028_13935</name>
</gene>
<keyword evidence="3" id="KW-0540">Nuclease</keyword>
<proteinExistence type="predicted"/>
<protein>
    <submittedName>
        <fullName evidence="3">HNH endonuclease</fullName>
    </submittedName>
</protein>
<organism evidence="3 4">
    <name type="scientific">Herbiconiux oxytropis</name>
    <dbReference type="NCBI Taxonomy" id="2970915"/>
    <lineage>
        <taxon>Bacteria</taxon>
        <taxon>Bacillati</taxon>
        <taxon>Actinomycetota</taxon>
        <taxon>Actinomycetes</taxon>
        <taxon>Micrococcales</taxon>
        <taxon>Microbacteriaceae</taxon>
        <taxon>Herbiconiux</taxon>
    </lineage>
</organism>
<reference evidence="3" key="1">
    <citation type="submission" date="2022-08" db="EMBL/GenBank/DDBJ databases">
        <authorList>
            <person name="Deng Y."/>
            <person name="Han X.-F."/>
            <person name="Zhang Y.-Q."/>
        </authorList>
    </citation>
    <scope>NUCLEOTIDE SEQUENCE</scope>
    <source>
        <strain evidence="3">CPCC 203407</strain>
    </source>
</reference>
<keyword evidence="4" id="KW-1185">Reference proteome</keyword>
<dbReference type="InterPro" id="IPR003870">
    <property type="entry name" value="DUF222"/>
</dbReference>
<accession>A0AA42BUK0</accession>
<evidence type="ECO:0000313" key="4">
    <source>
        <dbReference type="Proteomes" id="UP001165587"/>
    </source>
</evidence>
<keyword evidence="3" id="KW-0255">Endonuclease</keyword>
<evidence type="ECO:0000259" key="2">
    <source>
        <dbReference type="SMART" id="SM00507"/>
    </source>
</evidence>
<dbReference type="EMBL" id="JANLCK010000008">
    <property type="protein sequence ID" value="MCS5726997.1"/>
    <property type="molecule type" value="Genomic_DNA"/>
</dbReference>
<comment type="caution">
    <text evidence="3">The sequence shown here is derived from an EMBL/GenBank/DDBJ whole genome shotgun (WGS) entry which is preliminary data.</text>
</comment>
<dbReference type="Proteomes" id="UP001165587">
    <property type="component" value="Unassembled WGS sequence"/>
</dbReference>
<evidence type="ECO:0000256" key="1">
    <source>
        <dbReference type="SAM" id="MobiDB-lite"/>
    </source>
</evidence>
<sequence length="446" mass="48016">MKTTFGSSPGAALDGLARAISDEVAGFVRDEREIAKLQARQARRLARAVGLAESRAELLQGGLTPKVREWARRSLRAEVACAARRSEGAVSRLIADAETLVEDLPSTLAALEAGEVSYAHARSVVVHAGSLPIEARAGFEHAVLPQAREKNPARFDDAARHLREVHHPDSITRRAVLAREERAVWLDAERDGMATLHHHLPAVDALAIHDVIDQAARAARSDAEPRTQAQLRSDILADRILGRADGLLGFTPSVIVTVPAVVLAGCESAPTTPATSTPGDPHAELHGYGPIDPGTARRIAAAAPTFLRVLTHPVTGDVIETAGRYRIPTALREVLVVADEHCRFPGCGRRAARCELDHTVDWAHGGRSTASNLAHLCTSHHHLKHEGGWQVARPPDTGPASRTLEWRSPLGATYRTTPPTQGGVRELQSAHHHPPPRVRSTDPPPF</sequence>
<name>A0AA42BUK0_9MICO</name>
<dbReference type="CDD" id="cd00085">
    <property type="entry name" value="HNHc"/>
    <property type="match status" value="1"/>
</dbReference>
<dbReference type="InterPro" id="IPR003615">
    <property type="entry name" value="HNH_nuc"/>
</dbReference>
<feature type="region of interest" description="Disordered" evidence="1">
    <location>
        <begin position="270"/>
        <end position="291"/>
    </location>
</feature>